<sequence>MLRPKKDISINTLKISLDNSTLSNHCSNKFPDLINNNEIIATDPDTKLHIIGKYLESINAPRYTNFGTTTKLSVDTHATTHAMNKFASDINKCLHNNMIVGAALLDLEKAFDSVWIDGLIFVLEKNNFPRGLIFLLIDMLTGNYFYTWDGLSLSTEKFSILEGLQQGRVLSPILFNIFDSFTNDATKLEENGVHSISFADDRVIYIADPNVDIMKAKLQDRVNKINDHYLRWNLKINGLKSEIIFFRRPCKQIKVSQYNRIKAAKITITDHLGLKTDIPVKKTVKYLGVTFDHLLHMTNHHKAQLEKAKKAIKINSRIFYNRNLSPKAKLICYQLLIRPLITYAAPILWNMNHTVMRLERSALRSCIGMYRKPETEYRERLSNKKIYKEANITRIDCFYLKLGRNYYANYRNIENPTMDELICPDDNICLNACASGYVTPEMFTFCDRRGLLQDGNNLPIIYHARRHCFNKKLTTELFEESNKMFSTSLPKVDLCDTHRLNKNYWWLQTDAEYLDEIRRRTVWDH</sequence>
<evidence type="ECO:0000259" key="1">
    <source>
        <dbReference type="PROSITE" id="PS50878"/>
    </source>
</evidence>
<dbReference type="InterPro" id="IPR000477">
    <property type="entry name" value="RT_dom"/>
</dbReference>
<keyword evidence="2" id="KW-0548">Nucleotidyltransferase</keyword>
<evidence type="ECO:0000313" key="2">
    <source>
        <dbReference type="EMBL" id="CAG5106456.1"/>
    </source>
</evidence>
<accession>A0A8J2MZ27</accession>
<dbReference type="Proteomes" id="UP000786811">
    <property type="component" value="Unassembled WGS sequence"/>
</dbReference>
<protein>
    <submittedName>
        <fullName evidence="2">Similar to pol: RNA-directed DNA polymerase from mobile element jockey (Drosophila melanogaster)</fullName>
    </submittedName>
</protein>
<name>A0A8J2MZ27_COTCN</name>
<dbReference type="EMBL" id="CAJNRD030001124">
    <property type="protein sequence ID" value="CAG5106456.1"/>
    <property type="molecule type" value="Genomic_DNA"/>
</dbReference>
<evidence type="ECO:0000313" key="3">
    <source>
        <dbReference type="Proteomes" id="UP000786811"/>
    </source>
</evidence>
<dbReference type="OrthoDB" id="7555282at2759"/>
<dbReference type="PANTHER" id="PTHR33332">
    <property type="entry name" value="REVERSE TRANSCRIPTASE DOMAIN-CONTAINING PROTEIN"/>
    <property type="match status" value="1"/>
</dbReference>
<keyword evidence="2" id="KW-0695">RNA-directed DNA polymerase</keyword>
<keyword evidence="2" id="KW-0808">Transferase</keyword>
<dbReference type="GO" id="GO:0003964">
    <property type="term" value="F:RNA-directed DNA polymerase activity"/>
    <property type="evidence" value="ECO:0007669"/>
    <property type="project" value="UniProtKB-KW"/>
</dbReference>
<dbReference type="Pfam" id="PF00078">
    <property type="entry name" value="RVT_1"/>
    <property type="match status" value="1"/>
</dbReference>
<organism evidence="2 3">
    <name type="scientific">Cotesia congregata</name>
    <name type="common">Parasitoid wasp</name>
    <name type="synonym">Apanteles congregatus</name>
    <dbReference type="NCBI Taxonomy" id="51543"/>
    <lineage>
        <taxon>Eukaryota</taxon>
        <taxon>Metazoa</taxon>
        <taxon>Ecdysozoa</taxon>
        <taxon>Arthropoda</taxon>
        <taxon>Hexapoda</taxon>
        <taxon>Insecta</taxon>
        <taxon>Pterygota</taxon>
        <taxon>Neoptera</taxon>
        <taxon>Endopterygota</taxon>
        <taxon>Hymenoptera</taxon>
        <taxon>Apocrita</taxon>
        <taxon>Ichneumonoidea</taxon>
        <taxon>Braconidae</taxon>
        <taxon>Microgastrinae</taxon>
        <taxon>Cotesia</taxon>
    </lineage>
</organism>
<gene>
    <name evidence="2" type="ORF">HICCMSTLAB_LOCUS12269</name>
</gene>
<comment type="caution">
    <text evidence="2">The sequence shown here is derived from an EMBL/GenBank/DDBJ whole genome shotgun (WGS) entry which is preliminary data.</text>
</comment>
<proteinExistence type="predicted"/>
<feature type="domain" description="Reverse transcriptase" evidence="1">
    <location>
        <begin position="1"/>
        <end position="291"/>
    </location>
</feature>
<dbReference type="AlphaFoldDB" id="A0A8J2MZ27"/>
<feature type="non-terminal residue" evidence="2">
    <location>
        <position position="1"/>
    </location>
</feature>
<keyword evidence="3" id="KW-1185">Reference proteome</keyword>
<reference evidence="2" key="1">
    <citation type="submission" date="2021-04" db="EMBL/GenBank/DDBJ databases">
        <authorList>
            <person name="Chebbi M.A.C M."/>
        </authorList>
    </citation>
    <scope>NUCLEOTIDE SEQUENCE</scope>
</reference>
<dbReference type="PROSITE" id="PS50878">
    <property type="entry name" value="RT_POL"/>
    <property type="match status" value="1"/>
</dbReference>